<keyword evidence="9 11" id="KW-0472">Membrane</keyword>
<dbReference type="GO" id="GO:0005886">
    <property type="term" value="C:plasma membrane"/>
    <property type="evidence" value="ECO:0007669"/>
    <property type="project" value="UniProtKB-SubCell"/>
</dbReference>
<accession>A0A4U2Z5Y4</accession>
<organism evidence="12 13">
    <name type="scientific">Sulfurimonas crateris</name>
    <dbReference type="NCBI Taxonomy" id="2574727"/>
    <lineage>
        <taxon>Bacteria</taxon>
        <taxon>Pseudomonadati</taxon>
        <taxon>Campylobacterota</taxon>
        <taxon>Epsilonproteobacteria</taxon>
        <taxon>Campylobacterales</taxon>
        <taxon>Sulfurimonadaceae</taxon>
        <taxon>Sulfurimonas</taxon>
    </lineage>
</organism>
<comment type="subcellular location">
    <subcellularLocation>
        <location evidence="1">Cell inner membrane</location>
        <topology evidence="1">Single-pass type II membrane protein</topology>
    </subcellularLocation>
    <subcellularLocation>
        <location evidence="10">Cell membrane</location>
        <topology evidence="10">Single-pass type II membrane protein</topology>
    </subcellularLocation>
</comment>
<gene>
    <name evidence="12" type="ORF">FCU45_07340</name>
</gene>
<evidence type="ECO:0000313" key="12">
    <source>
        <dbReference type="EMBL" id="TKI69324.1"/>
    </source>
</evidence>
<protein>
    <submittedName>
        <fullName evidence="12">Biopolymer transporter ExbD</fullName>
    </submittedName>
</protein>
<dbReference type="GO" id="GO:0015031">
    <property type="term" value="P:protein transport"/>
    <property type="evidence" value="ECO:0007669"/>
    <property type="project" value="UniProtKB-KW"/>
</dbReference>
<comment type="caution">
    <text evidence="12">The sequence shown here is derived from an EMBL/GenBank/DDBJ whole genome shotgun (WGS) entry which is preliminary data.</text>
</comment>
<evidence type="ECO:0000256" key="11">
    <source>
        <dbReference type="SAM" id="Phobius"/>
    </source>
</evidence>
<dbReference type="PANTHER" id="PTHR30558:SF12">
    <property type="entry name" value="BIOPOLYMER TRANSPORT PROTEIN EXBD"/>
    <property type="match status" value="1"/>
</dbReference>
<evidence type="ECO:0000256" key="7">
    <source>
        <dbReference type="ARBA" id="ARBA00022927"/>
    </source>
</evidence>
<dbReference type="PANTHER" id="PTHR30558">
    <property type="entry name" value="EXBD MEMBRANE COMPONENT OF PMF-DRIVEN MACROMOLECULE IMPORT SYSTEM"/>
    <property type="match status" value="1"/>
</dbReference>
<keyword evidence="8 11" id="KW-1133">Transmembrane helix</keyword>
<keyword evidence="7 10" id="KW-0653">Protein transport</keyword>
<evidence type="ECO:0000256" key="2">
    <source>
        <dbReference type="ARBA" id="ARBA00005811"/>
    </source>
</evidence>
<keyword evidence="13" id="KW-1185">Reference proteome</keyword>
<keyword evidence="6 10" id="KW-0812">Transmembrane</keyword>
<dbReference type="EMBL" id="SZPX01000005">
    <property type="protein sequence ID" value="TKI69324.1"/>
    <property type="molecule type" value="Genomic_DNA"/>
</dbReference>
<name>A0A4U2Z5Y4_9BACT</name>
<dbReference type="GO" id="GO:0022857">
    <property type="term" value="F:transmembrane transporter activity"/>
    <property type="evidence" value="ECO:0007669"/>
    <property type="project" value="InterPro"/>
</dbReference>
<keyword evidence="5" id="KW-0997">Cell inner membrane</keyword>
<sequence>MKTSNAYEDNEISEINMTPFVDIVLVVLVIFMATATFVAQGKIAISLPKATKHKEVSKPEKPIIITIDKEGTLYFNDKKIEIKNLSTALQGSSDIASKAGVVLRSDAKTEFEHVVKVIDTCKQNNISKFSIQTQEQNR</sequence>
<evidence type="ECO:0000313" key="13">
    <source>
        <dbReference type="Proteomes" id="UP000309561"/>
    </source>
</evidence>
<proteinExistence type="inferred from homology"/>
<evidence type="ECO:0000256" key="3">
    <source>
        <dbReference type="ARBA" id="ARBA00022448"/>
    </source>
</evidence>
<keyword evidence="4" id="KW-1003">Cell membrane</keyword>
<evidence type="ECO:0000256" key="9">
    <source>
        <dbReference type="ARBA" id="ARBA00023136"/>
    </source>
</evidence>
<evidence type="ECO:0000256" key="6">
    <source>
        <dbReference type="ARBA" id="ARBA00022692"/>
    </source>
</evidence>
<dbReference type="OrthoDB" id="14324at2"/>
<evidence type="ECO:0000256" key="8">
    <source>
        <dbReference type="ARBA" id="ARBA00022989"/>
    </source>
</evidence>
<comment type="similarity">
    <text evidence="2 10">Belongs to the ExbD/TolR family.</text>
</comment>
<dbReference type="Pfam" id="PF02472">
    <property type="entry name" value="ExbD"/>
    <property type="match status" value="1"/>
</dbReference>
<dbReference type="Gene3D" id="3.30.420.270">
    <property type="match status" value="1"/>
</dbReference>
<dbReference type="AlphaFoldDB" id="A0A4U2Z5Y4"/>
<dbReference type="RefSeq" id="WP_137013835.1">
    <property type="nucleotide sequence ID" value="NZ_SZPX01000005.1"/>
</dbReference>
<evidence type="ECO:0000256" key="4">
    <source>
        <dbReference type="ARBA" id="ARBA00022475"/>
    </source>
</evidence>
<evidence type="ECO:0000256" key="5">
    <source>
        <dbReference type="ARBA" id="ARBA00022519"/>
    </source>
</evidence>
<evidence type="ECO:0000256" key="1">
    <source>
        <dbReference type="ARBA" id="ARBA00004249"/>
    </source>
</evidence>
<keyword evidence="3 10" id="KW-0813">Transport</keyword>
<reference evidence="12 13" key="1">
    <citation type="submission" date="2019-04" db="EMBL/GenBank/DDBJ databases">
        <title>Sulfurimonas crateris sp. nov. a facultative anaerobic sulfur-oxidizing chemolithautotrophic bacterium isolated from a terrestrial mud vulcano.</title>
        <authorList>
            <person name="Ratnikova N.M."/>
            <person name="Slobodkin A.I."/>
            <person name="Merkel A.Y."/>
            <person name="Novikov A."/>
            <person name="Bonch-Osmolovskaya E.A."/>
            <person name="Slobodkina G.B."/>
        </authorList>
    </citation>
    <scope>NUCLEOTIDE SEQUENCE [LARGE SCALE GENOMIC DNA]</scope>
    <source>
        <strain evidence="12 13">SN118</strain>
    </source>
</reference>
<dbReference type="Proteomes" id="UP000309561">
    <property type="component" value="Unassembled WGS sequence"/>
</dbReference>
<dbReference type="InterPro" id="IPR003400">
    <property type="entry name" value="ExbD"/>
</dbReference>
<evidence type="ECO:0000256" key="10">
    <source>
        <dbReference type="RuleBase" id="RU003879"/>
    </source>
</evidence>
<feature type="transmembrane region" description="Helical" evidence="11">
    <location>
        <begin position="20"/>
        <end position="39"/>
    </location>
</feature>